<dbReference type="EMBL" id="KV417598">
    <property type="protein sequence ID" value="KZP16029.1"/>
    <property type="molecule type" value="Genomic_DNA"/>
</dbReference>
<keyword evidence="1" id="KW-0677">Repeat</keyword>
<dbReference type="InterPro" id="IPR056884">
    <property type="entry name" value="NPHP3-like_N"/>
</dbReference>
<evidence type="ECO:0000256" key="1">
    <source>
        <dbReference type="ARBA" id="ARBA00022737"/>
    </source>
</evidence>
<dbReference type="CDD" id="cd00030">
    <property type="entry name" value="C2"/>
    <property type="match status" value="1"/>
</dbReference>
<dbReference type="SUPFAM" id="SSF52540">
    <property type="entry name" value="P-loop containing nucleoside triphosphate hydrolases"/>
    <property type="match status" value="1"/>
</dbReference>
<dbReference type="OrthoDB" id="163438at2759"/>
<organism evidence="3 4">
    <name type="scientific">Athelia psychrophila</name>
    <dbReference type="NCBI Taxonomy" id="1759441"/>
    <lineage>
        <taxon>Eukaryota</taxon>
        <taxon>Fungi</taxon>
        <taxon>Dikarya</taxon>
        <taxon>Basidiomycota</taxon>
        <taxon>Agaricomycotina</taxon>
        <taxon>Agaricomycetes</taxon>
        <taxon>Agaricomycetidae</taxon>
        <taxon>Atheliales</taxon>
        <taxon>Atheliaceae</taxon>
        <taxon>Athelia</taxon>
    </lineage>
</organism>
<dbReference type="InterPro" id="IPR027417">
    <property type="entry name" value="P-loop_NTPase"/>
</dbReference>
<dbReference type="SUPFAM" id="SSF49562">
    <property type="entry name" value="C2 domain (Calcium/lipid-binding domain, CaLB)"/>
    <property type="match status" value="1"/>
</dbReference>
<evidence type="ECO:0000313" key="3">
    <source>
        <dbReference type="EMBL" id="KZP16029.1"/>
    </source>
</evidence>
<dbReference type="Pfam" id="PF24883">
    <property type="entry name" value="NPHP3_N"/>
    <property type="match status" value="1"/>
</dbReference>
<dbReference type="PROSITE" id="PS50837">
    <property type="entry name" value="NACHT"/>
    <property type="match status" value="1"/>
</dbReference>
<dbReference type="STRING" id="436010.A0A166ERB7"/>
<dbReference type="Proteomes" id="UP000076532">
    <property type="component" value="Unassembled WGS sequence"/>
</dbReference>
<evidence type="ECO:0000259" key="2">
    <source>
        <dbReference type="PROSITE" id="PS50837"/>
    </source>
</evidence>
<name>A0A166ERB7_9AGAM</name>
<feature type="domain" description="NACHT" evidence="2">
    <location>
        <begin position="391"/>
        <end position="539"/>
    </location>
</feature>
<dbReference type="InterPro" id="IPR035892">
    <property type="entry name" value="C2_domain_sf"/>
</dbReference>
<proteinExistence type="predicted"/>
<reference evidence="3 4" key="1">
    <citation type="journal article" date="2016" name="Mol. Biol. Evol.">
        <title>Comparative Genomics of Early-Diverging Mushroom-Forming Fungi Provides Insights into the Origins of Lignocellulose Decay Capabilities.</title>
        <authorList>
            <person name="Nagy L.G."/>
            <person name="Riley R."/>
            <person name="Tritt A."/>
            <person name="Adam C."/>
            <person name="Daum C."/>
            <person name="Floudas D."/>
            <person name="Sun H."/>
            <person name="Yadav J.S."/>
            <person name="Pangilinan J."/>
            <person name="Larsson K.H."/>
            <person name="Matsuura K."/>
            <person name="Barry K."/>
            <person name="Labutti K."/>
            <person name="Kuo R."/>
            <person name="Ohm R.A."/>
            <person name="Bhattacharya S.S."/>
            <person name="Shirouzu T."/>
            <person name="Yoshinaga Y."/>
            <person name="Martin F.M."/>
            <person name="Grigoriev I.V."/>
            <person name="Hibbett D.S."/>
        </authorList>
    </citation>
    <scope>NUCLEOTIDE SEQUENCE [LARGE SCALE GENOMIC DNA]</scope>
    <source>
        <strain evidence="3 4">CBS 109695</strain>
    </source>
</reference>
<dbReference type="PANTHER" id="PTHR10039">
    <property type="entry name" value="AMELOGENIN"/>
    <property type="match status" value="1"/>
</dbReference>
<feature type="non-terminal residue" evidence="3">
    <location>
        <position position="594"/>
    </location>
</feature>
<evidence type="ECO:0000313" key="4">
    <source>
        <dbReference type="Proteomes" id="UP000076532"/>
    </source>
</evidence>
<accession>A0A166ERB7</accession>
<gene>
    <name evidence="3" type="ORF">FIBSPDRAFT_934889</name>
</gene>
<keyword evidence="4" id="KW-1185">Reference proteome</keyword>
<protein>
    <recommendedName>
        <fullName evidence="2">NACHT domain-containing protein</fullName>
    </recommendedName>
</protein>
<sequence>MSQSQSYLITVQGIDELSWTSTAYSKLRRKTKLNLYIEVYVDRKQVARTKIAQNNVWGETLTIPQANESSELLIKLKHKSSLLTDPCFGVVEGTIGHLLSLCEGREGKFTRLKLTHGLKKSMTDAQGAISATIKASDDGQARQNLLRVVEEDIARRHIDHGAALAVPEAFKNVAANVSNNEDLLQSLGIVIEKIQCIAKITLNAVDALAKVHPYADVAWKILSSVHKAYEHQKDTDAAVVALFKQMEALYSFVGDLDSLPGKIKQLEHAIVPILAQTTECALFFREYTGRGFVGRFLDQATSNHNQTIKNLSATLTQLHNDLNSGVQLHTAFMSSYTRDGVDKLLKSDILKVLHPARMNAAERPMCLPGTTQDRQNEIIDWLMNPSDRNQNVLWLRGAAGLGKSTLATTIAEHFRGLQRRGAFLFFDRNSPIESSPSRVISTLAHQLAEHDESVRSAVSAAIERDPQLATTPLITQFKLLLCAPLSAASIRIAGPIIIVIDALDECGDANSRRLLLRLLSSPDFATLPSQFRFLITSRSEPDIEGALHACKHVKAVDYSKASDRDMMLYIKHEIEEVCRIRQDSEELPVGWPGE</sequence>
<dbReference type="InterPro" id="IPR007111">
    <property type="entry name" value="NACHT_NTPase"/>
</dbReference>
<dbReference type="Gene3D" id="3.40.50.300">
    <property type="entry name" value="P-loop containing nucleotide triphosphate hydrolases"/>
    <property type="match status" value="1"/>
</dbReference>
<dbReference type="AlphaFoldDB" id="A0A166ERB7"/>